<evidence type="ECO:0000313" key="3">
    <source>
        <dbReference type="Proteomes" id="UP001497392"/>
    </source>
</evidence>
<evidence type="ECO:0000313" key="2">
    <source>
        <dbReference type="EMBL" id="CAL5227044.1"/>
    </source>
</evidence>
<protein>
    <submittedName>
        <fullName evidence="2">G9942 protein</fullName>
    </submittedName>
</protein>
<comment type="caution">
    <text evidence="2">The sequence shown here is derived from an EMBL/GenBank/DDBJ whole genome shotgun (WGS) entry which is preliminary data.</text>
</comment>
<dbReference type="PANTHER" id="PTHR43162:SF1">
    <property type="entry name" value="PRESTALK A DIFFERENTIATION PROTEIN A"/>
    <property type="match status" value="1"/>
</dbReference>
<dbReference type="EMBL" id="CAXHTA020000017">
    <property type="protein sequence ID" value="CAL5227044.1"/>
    <property type="molecule type" value="Genomic_DNA"/>
</dbReference>
<reference evidence="2 3" key="1">
    <citation type="submission" date="2024-06" db="EMBL/GenBank/DDBJ databases">
        <authorList>
            <person name="Kraege A."/>
            <person name="Thomma B."/>
        </authorList>
    </citation>
    <scope>NUCLEOTIDE SEQUENCE [LARGE SCALE GENOMIC DNA]</scope>
</reference>
<name>A0ABP1G4J4_9CHLO</name>
<accession>A0ABP1G4J4</accession>
<dbReference type="PANTHER" id="PTHR43162">
    <property type="match status" value="1"/>
</dbReference>
<evidence type="ECO:0000259" key="1">
    <source>
        <dbReference type="Pfam" id="PF05368"/>
    </source>
</evidence>
<dbReference type="Pfam" id="PF05368">
    <property type="entry name" value="NmrA"/>
    <property type="match status" value="1"/>
</dbReference>
<gene>
    <name evidence="2" type="primary">g9942</name>
    <name evidence="2" type="ORF">VP750_LOCUS8950</name>
</gene>
<feature type="domain" description="NmrA-like" evidence="1">
    <location>
        <begin position="15"/>
        <end position="270"/>
    </location>
</feature>
<proteinExistence type="predicted"/>
<dbReference type="InterPro" id="IPR036291">
    <property type="entry name" value="NAD(P)-bd_dom_sf"/>
</dbReference>
<dbReference type="InterPro" id="IPR008030">
    <property type="entry name" value="NmrA-like"/>
</dbReference>
<dbReference type="SUPFAM" id="SSF51735">
    <property type="entry name" value="NAD(P)-binding Rossmann-fold domains"/>
    <property type="match status" value="1"/>
</dbReference>
<dbReference type="InterPro" id="IPR051604">
    <property type="entry name" value="Ergot_Alk_Oxidoreductase"/>
</dbReference>
<sequence>MASKTTSSAVESAPRILVTGAAGGKQGATGRVLTHFLLDRGVHVRALVRSDDDRADQLRAAGAEVIVGDLLSYDDMRQAVKGMDYMYYAFAVQDGLLEGSSIAAVVAAEAGLKGIVNNSQWCSDLQSKSPQSRRHALAEAIFNAFPTPAVHLQGATYNINMIAQLLPAAAQAGVLRAPSMAATDQLPLIAGIDVATAADTVLKDFSAFAGQAILMASQLRSLETLASDFSAALGKKVTFQPISAETWEQDITRNLPGFNPTGVEHLKALWEIMREGSHNRELMARLRASQPRLQLLVGKKPQTFEEELPAFLAARAKK</sequence>
<dbReference type="Gene3D" id="3.40.50.720">
    <property type="entry name" value="NAD(P)-binding Rossmann-like Domain"/>
    <property type="match status" value="1"/>
</dbReference>
<organism evidence="2 3">
    <name type="scientific">Coccomyxa viridis</name>
    <dbReference type="NCBI Taxonomy" id="1274662"/>
    <lineage>
        <taxon>Eukaryota</taxon>
        <taxon>Viridiplantae</taxon>
        <taxon>Chlorophyta</taxon>
        <taxon>core chlorophytes</taxon>
        <taxon>Trebouxiophyceae</taxon>
        <taxon>Trebouxiophyceae incertae sedis</taxon>
        <taxon>Coccomyxaceae</taxon>
        <taxon>Coccomyxa</taxon>
    </lineage>
</organism>
<keyword evidence="3" id="KW-1185">Reference proteome</keyword>
<dbReference type="Proteomes" id="UP001497392">
    <property type="component" value="Unassembled WGS sequence"/>
</dbReference>